<dbReference type="RefSeq" id="WP_131171243.1">
    <property type="nucleotide sequence ID" value="NZ_FXTL01000003.1"/>
</dbReference>
<evidence type="ECO:0000256" key="1">
    <source>
        <dbReference type="SAM" id="MobiDB-lite"/>
    </source>
</evidence>
<keyword evidence="3" id="KW-1185">Reference proteome</keyword>
<dbReference type="EMBL" id="SDMR01000003">
    <property type="protein sequence ID" value="TBT95592.1"/>
    <property type="molecule type" value="Genomic_DNA"/>
</dbReference>
<name>A0A4Q9KM44_PROTD</name>
<accession>A0A4Q9KM44</accession>
<feature type="region of interest" description="Disordered" evidence="1">
    <location>
        <begin position="812"/>
        <end position="844"/>
    </location>
</feature>
<organism evidence="2 3">
    <name type="scientific">Propioniciclava tarda</name>
    <dbReference type="NCBI Taxonomy" id="433330"/>
    <lineage>
        <taxon>Bacteria</taxon>
        <taxon>Bacillati</taxon>
        <taxon>Actinomycetota</taxon>
        <taxon>Actinomycetes</taxon>
        <taxon>Propionibacteriales</taxon>
        <taxon>Propionibacteriaceae</taxon>
        <taxon>Propioniciclava</taxon>
    </lineage>
</organism>
<proteinExistence type="predicted"/>
<dbReference type="AlphaFoldDB" id="A0A4Q9KM44"/>
<dbReference type="Proteomes" id="UP000291933">
    <property type="component" value="Unassembled WGS sequence"/>
</dbReference>
<gene>
    <name evidence="2" type="ORF">ET996_03830</name>
</gene>
<evidence type="ECO:0000313" key="2">
    <source>
        <dbReference type="EMBL" id="TBT95592.1"/>
    </source>
</evidence>
<reference evidence="2 3" key="1">
    <citation type="submission" date="2019-01" db="EMBL/GenBank/DDBJ databases">
        <title>Lactibacter flavus gen. nov., sp. nov., a novel bacterium of the family Propionibacteriaceae isolated from raw milk and dairy products.</title>
        <authorList>
            <person name="Huptas C."/>
            <person name="Wenning M."/>
            <person name="Breitenwieser F."/>
            <person name="Doll E."/>
            <person name="Von Neubeck M."/>
            <person name="Busse H.-J."/>
            <person name="Scherer S."/>
        </authorList>
    </citation>
    <scope>NUCLEOTIDE SEQUENCE [LARGE SCALE GENOMIC DNA]</scope>
    <source>
        <strain evidence="2 3">DSM 22130</strain>
    </source>
</reference>
<dbReference type="OrthoDB" id="5137482at2"/>
<sequence>MSTFRPRPRLTLRHAVVFVALVLVWQLTGALGALALVVPYGYSGYNSIGISDTPAGQDQSSATHMGTFFGRVASNGGAGTGADRVVCINADRSTPTYLDAHKDVSTNSQLGYLVNRYVNVGDDRTLWTPGGAVNRNHLSYPAGGAAALQAGALQYILRNALDSSATWTGIKATFARGNPMAYNAMVDQAAQLSAEAISMTSLSAGPAVADVNAKHSGGTVTGIGVRTGTGDFLAGQTYTAKLVATPEGSATFHGGKTTLTGTTSATPIPLAWAVTDLAVGTNVTFEITYTGPLIGSHSYKVYSSNVAGQQDMVSAGAFAPSRLSAQAQATVAPVVLTPTVDSKAAVRVDLPGAALSDTVTVAGLELLAGHEVAVVNTMYGPFASRPPAGGPVPDGAPVFARLTKTVVPEASGAGTVTFTSPEVTAKGGYYVFVESVPEQRVAGFLVNGVVGSFGRDAETTLVRDAEVTTTVSRQDAVLGQSVADAVVVKNADGLSGKIVARLYGPFPGQVTAPPTDADWRKVVAAGLAPVTSETLAFHGSGTYTTKAVKLSSPGYWTWHETLIVQETGRKLETAYGVPTETTLVMRPALATKASARVVLIRGAAVTDEVMVTGLGEQTGHVVAKLYGPFPESRPASTVQPTDTEWRDAIKAGLAPVFVTSLDAVGDGTVTTAGFAPLLPGVYTWYESMTVEGSSEEFETPLGVSSETFSAIEPRLTTVAKATTTMVGGHLSDTIVLSGTGGQPGTILGELLHAEGVDCTRVDWATATRQRIKSITTSGDGTFQTESFTADRAGCWTFVETWTADVDPAVTVATSPGEPSETVRISPKPSAEGAGAATGWSPDAPNEVLVGVGAAAGTVGVALLLAPSFHSRRKP</sequence>
<comment type="caution">
    <text evidence="2">The sequence shown here is derived from an EMBL/GenBank/DDBJ whole genome shotgun (WGS) entry which is preliminary data.</text>
</comment>
<evidence type="ECO:0000313" key="3">
    <source>
        <dbReference type="Proteomes" id="UP000291933"/>
    </source>
</evidence>
<protein>
    <submittedName>
        <fullName evidence="2">Uncharacterized protein</fullName>
    </submittedName>
</protein>